<accession>A0A517N275</accession>
<protein>
    <submittedName>
        <fullName evidence="3">Undecaprenyl-diphosphatase YbjG</fullName>
        <ecNumber evidence="3">3.6.1.27</ecNumber>
    </submittedName>
</protein>
<dbReference type="AlphaFoldDB" id="A0A517N275"/>
<feature type="transmembrane region" description="Helical" evidence="1">
    <location>
        <begin position="154"/>
        <end position="172"/>
    </location>
</feature>
<keyword evidence="4" id="KW-1185">Reference proteome</keyword>
<proteinExistence type="predicted"/>
<dbReference type="SUPFAM" id="SSF48317">
    <property type="entry name" value="Acid phosphatase/Vanadium-dependent haloperoxidase"/>
    <property type="match status" value="1"/>
</dbReference>
<dbReference type="EC" id="3.6.1.27" evidence="3"/>
<dbReference type="RefSeq" id="WP_145063289.1">
    <property type="nucleotide sequence ID" value="NZ_CP036263.1"/>
</dbReference>
<feature type="transmembrane region" description="Helical" evidence="1">
    <location>
        <begin position="211"/>
        <end position="229"/>
    </location>
</feature>
<reference evidence="3 4" key="1">
    <citation type="submission" date="2019-02" db="EMBL/GenBank/DDBJ databases">
        <title>Deep-cultivation of Planctomycetes and their phenomic and genomic characterization uncovers novel biology.</title>
        <authorList>
            <person name="Wiegand S."/>
            <person name="Jogler M."/>
            <person name="Boedeker C."/>
            <person name="Pinto D."/>
            <person name="Vollmers J."/>
            <person name="Rivas-Marin E."/>
            <person name="Kohn T."/>
            <person name="Peeters S.H."/>
            <person name="Heuer A."/>
            <person name="Rast P."/>
            <person name="Oberbeckmann S."/>
            <person name="Bunk B."/>
            <person name="Jeske O."/>
            <person name="Meyerdierks A."/>
            <person name="Storesund J.E."/>
            <person name="Kallscheuer N."/>
            <person name="Luecker S."/>
            <person name="Lage O.M."/>
            <person name="Pohl T."/>
            <person name="Merkel B.J."/>
            <person name="Hornburger P."/>
            <person name="Mueller R.-W."/>
            <person name="Bruemmer F."/>
            <person name="Labrenz M."/>
            <person name="Spormann A.M."/>
            <person name="Op den Camp H."/>
            <person name="Overmann J."/>
            <person name="Amann R."/>
            <person name="Jetten M.S.M."/>
            <person name="Mascher T."/>
            <person name="Medema M.H."/>
            <person name="Devos D.P."/>
            <person name="Kaster A.-K."/>
            <person name="Ovreas L."/>
            <person name="Rohde M."/>
            <person name="Galperin M.Y."/>
            <person name="Jogler C."/>
        </authorList>
    </citation>
    <scope>NUCLEOTIDE SEQUENCE [LARGE SCALE GENOMIC DNA]</scope>
    <source>
        <strain evidence="3 4">HG15A2</strain>
    </source>
</reference>
<evidence type="ECO:0000313" key="3">
    <source>
        <dbReference type="EMBL" id="QDT01237.1"/>
    </source>
</evidence>
<evidence type="ECO:0000313" key="4">
    <source>
        <dbReference type="Proteomes" id="UP000319852"/>
    </source>
</evidence>
<evidence type="ECO:0000256" key="1">
    <source>
        <dbReference type="SAM" id="Phobius"/>
    </source>
</evidence>
<feature type="transmembrane region" description="Helical" evidence="1">
    <location>
        <begin position="21"/>
        <end position="40"/>
    </location>
</feature>
<evidence type="ECO:0000259" key="2">
    <source>
        <dbReference type="SMART" id="SM00014"/>
    </source>
</evidence>
<dbReference type="InterPro" id="IPR036938">
    <property type="entry name" value="PAP2/HPO_sf"/>
</dbReference>
<name>A0A517N275_9BACT</name>
<dbReference type="InterPro" id="IPR000326">
    <property type="entry name" value="PAP2/HPO"/>
</dbReference>
<dbReference type="Proteomes" id="UP000319852">
    <property type="component" value="Chromosome"/>
</dbReference>
<gene>
    <name evidence="3" type="primary">ybjG</name>
    <name evidence="3" type="ORF">HG15A2_45790</name>
</gene>
<dbReference type="PANTHER" id="PTHR14969:SF13">
    <property type="entry name" value="AT30094P"/>
    <property type="match status" value="1"/>
</dbReference>
<feature type="transmembrane region" description="Helical" evidence="1">
    <location>
        <begin position="184"/>
        <end position="205"/>
    </location>
</feature>
<feature type="transmembrane region" description="Helical" evidence="1">
    <location>
        <begin position="113"/>
        <end position="134"/>
    </location>
</feature>
<sequence length="253" mass="27112">MPSLPKPVQELERYARSFSHLEWAPLLALLLAAALTWGFIELADEVGEGSTASIDERILLSMRNPADSSDPLGPEIVEEIGRDLTALGGIAVLGLLTASTVLFLFLMPMPRAAIYVTIATAGAIAMSLGLKAAFARDRPDLVSHGSHAFTSSFPSGHSMMAAAVYLTLGMLLARQLARRRLQILVVSLAALLTIGVGVSRVYLGVHWPTDVLAGWAVGAAWALVCWYVAGWLQVRGQIEHEADVQKRSTSNVV</sequence>
<keyword evidence="1" id="KW-0812">Transmembrane</keyword>
<feature type="transmembrane region" description="Helical" evidence="1">
    <location>
        <begin position="84"/>
        <end position="106"/>
    </location>
</feature>
<dbReference type="PANTHER" id="PTHR14969">
    <property type="entry name" value="SPHINGOSINE-1-PHOSPHATE PHOSPHOHYDROLASE"/>
    <property type="match status" value="1"/>
</dbReference>
<dbReference type="Gene3D" id="1.20.144.10">
    <property type="entry name" value="Phosphatidic acid phosphatase type 2/haloperoxidase"/>
    <property type="match status" value="1"/>
</dbReference>
<dbReference type="EMBL" id="CP036263">
    <property type="protein sequence ID" value="QDT01237.1"/>
    <property type="molecule type" value="Genomic_DNA"/>
</dbReference>
<dbReference type="CDD" id="cd03392">
    <property type="entry name" value="PAP2_like_2"/>
    <property type="match status" value="1"/>
</dbReference>
<feature type="domain" description="Phosphatidic acid phosphatase type 2/haloperoxidase" evidence="2">
    <location>
        <begin position="113"/>
        <end position="226"/>
    </location>
</feature>
<dbReference type="GO" id="GO:0050380">
    <property type="term" value="F:undecaprenyl-diphosphatase activity"/>
    <property type="evidence" value="ECO:0007669"/>
    <property type="project" value="UniProtKB-EC"/>
</dbReference>
<keyword evidence="1" id="KW-1133">Transmembrane helix</keyword>
<dbReference type="Pfam" id="PF01569">
    <property type="entry name" value="PAP2"/>
    <property type="match status" value="1"/>
</dbReference>
<keyword evidence="3" id="KW-0378">Hydrolase</keyword>
<dbReference type="SMART" id="SM00014">
    <property type="entry name" value="acidPPc"/>
    <property type="match status" value="1"/>
</dbReference>
<dbReference type="OrthoDB" id="9789113at2"/>
<keyword evidence="1" id="KW-0472">Membrane</keyword>
<dbReference type="KEGG" id="amob:HG15A2_45790"/>
<organism evidence="3 4">
    <name type="scientific">Adhaeretor mobilis</name>
    <dbReference type="NCBI Taxonomy" id="1930276"/>
    <lineage>
        <taxon>Bacteria</taxon>
        <taxon>Pseudomonadati</taxon>
        <taxon>Planctomycetota</taxon>
        <taxon>Planctomycetia</taxon>
        <taxon>Pirellulales</taxon>
        <taxon>Lacipirellulaceae</taxon>
        <taxon>Adhaeretor</taxon>
    </lineage>
</organism>